<feature type="domain" description="Chlorhexidine efflux transporter" evidence="2">
    <location>
        <begin position="71"/>
        <end position="133"/>
    </location>
</feature>
<accession>A0A1Y3P6M3</accession>
<dbReference type="NCBIfam" id="NF033664">
    <property type="entry name" value="PACE_transport"/>
    <property type="match status" value="1"/>
</dbReference>
<feature type="transmembrane region" description="Helical" evidence="1">
    <location>
        <begin position="101"/>
        <end position="123"/>
    </location>
</feature>
<keyword evidence="1" id="KW-1133">Transmembrane helix</keyword>
<dbReference type="InterPro" id="IPR007896">
    <property type="entry name" value="BTP_bacteria"/>
</dbReference>
<keyword evidence="1" id="KW-0812">Transmembrane</keyword>
<sequence length="150" mass="17266">MQGPTRKIVQAVLYELIAIGVLSPSLSWAYDESLVYSGALSVLLSATALVWNMVYNWGFEYWEARQPQRSRTWQRRLLHSLGFEGGLTLMLIPVIASWLDISWWSALATNLALFVFFFFYALVFQWTFDRLFDVPLSAKPQSPTIKQHCP</sequence>
<feature type="transmembrane region" description="Helical" evidence="1">
    <location>
        <begin position="12"/>
        <end position="30"/>
    </location>
</feature>
<evidence type="ECO:0000313" key="4">
    <source>
        <dbReference type="Proteomes" id="UP000195440"/>
    </source>
</evidence>
<dbReference type="Pfam" id="PF05232">
    <property type="entry name" value="BTP"/>
    <property type="match status" value="2"/>
</dbReference>
<evidence type="ECO:0000313" key="3">
    <source>
        <dbReference type="EMBL" id="OUM72464.1"/>
    </source>
</evidence>
<dbReference type="InterPro" id="IPR058208">
    <property type="entry name" value="PACE"/>
</dbReference>
<feature type="transmembrane region" description="Helical" evidence="1">
    <location>
        <begin position="77"/>
        <end position="95"/>
    </location>
</feature>
<keyword evidence="1" id="KW-0472">Membrane</keyword>
<gene>
    <name evidence="3" type="ORF">AUC60_17995</name>
</gene>
<evidence type="ECO:0000256" key="1">
    <source>
        <dbReference type="SAM" id="Phobius"/>
    </source>
</evidence>
<keyword evidence="4" id="KW-1185">Reference proteome</keyword>
<dbReference type="RefSeq" id="WP_087270577.1">
    <property type="nucleotide sequence ID" value="NZ_JBJGBV010000004.1"/>
</dbReference>
<evidence type="ECO:0000259" key="2">
    <source>
        <dbReference type="Pfam" id="PF05232"/>
    </source>
</evidence>
<reference evidence="3 4" key="1">
    <citation type="journal article" date="2017" name="Syst. Appl. Microbiol.">
        <title>Pseudomonas caspiana sp. nov., a citrus pathogen in the Pseudomonas syringae phylogenetic group.</title>
        <authorList>
            <person name="Busquets A."/>
            <person name="Gomila M."/>
            <person name="Beiki F."/>
            <person name="Mulet M."/>
            <person name="Rahimian H."/>
            <person name="Garcia-Valdes E."/>
            <person name="Lalucat J."/>
        </authorList>
    </citation>
    <scope>NUCLEOTIDE SEQUENCE [LARGE SCALE GENOMIC DNA]</scope>
    <source>
        <strain evidence="3 4">FBF102</strain>
    </source>
</reference>
<dbReference type="AlphaFoldDB" id="A0A1Y3P6M3"/>
<proteinExistence type="predicted"/>
<dbReference type="EMBL" id="LOHF01000016">
    <property type="protein sequence ID" value="OUM72464.1"/>
    <property type="molecule type" value="Genomic_DNA"/>
</dbReference>
<protein>
    <recommendedName>
        <fullName evidence="2">Chlorhexidine efflux transporter domain-containing protein</fullName>
    </recommendedName>
</protein>
<dbReference type="Proteomes" id="UP000195440">
    <property type="component" value="Unassembled WGS sequence"/>
</dbReference>
<feature type="transmembrane region" description="Helical" evidence="1">
    <location>
        <begin position="36"/>
        <end position="57"/>
    </location>
</feature>
<name>A0A1Y3P6M3_9PSED</name>
<feature type="domain" description="Chlorhexidine efflux transporter" evidence="2">
    <location>
        <begin position="3"/>
        <end position="65"/>
    </location>
</feature>
<comment type="caution">
    <text evidence="3">The sequence shown here is derived from an EMBL/GenBank/DDBJ whole genome shotgun (WGS) entry which is preliminary data.</text>
</comment>
<organism evidence="3 4">
    <name type="scientific">Pseudomonas caspiana</name>
    <dbReference type="NCBI Taxonomy" id="1451454"/>
    <lineage>
        <taxon>Bacteria</taxon>
        <taxon>Pseudomonadati</taxon>
        <taxon>Pseudomonadota</taxon>
        <taxon>Gammaproteobacteria</taxon>
        <taxon>Pseudomonadales</taxon>
        <taxon>Pseudomonadaceae</taxon>
        <taxon>Pseudomonas</taxon>
    </lineage>
</organism>
<dbReference type="OrthoDB" id="1631120at2"/>